<evidence type="ECO:0008006" key="2">
    <source>
        <dbReference type="Google" id="ProtNLM"/>
    </source>
</evidence>
<evidence type="ECO:0000313" key="1">
    <source>
        <dbReference type="EMBL" id="HGE99133.1"/>
    </source>
</evidence>
<reference evidence="1" key="1">
    <citation type="journal article" date="2020" name="mSystems">
        <title>Genome- and Community-Level Interaction Insights into Carbon Utilization and Element Cycling Functions of Hydrothermarchaeota in Hydrothermal Sediment.</title>
        <authorList>
            <person name="Zhou Z."/>
            <person name="Liu Y."/>
            <person name="Xu W."/>
            <person name="Pan J."/>
            <person name="Luo Z.H."/>
            <person name="Li M."/>
        </authorList>
    </citation>
    <scope>NUCLEOTIDE SEQUENCE [LARGE SCALE GENOMIC DNA]</scope>
    <source>
        <strain evidence="1">SpSt-906</strain>
    </source>
</reference>
<dbReference type="AlphaFoldDB" id="A0A7C3YSJ1"/>
<name>A0A7C3YSJ1_UNCW3</name>
<gene>
    <name evidence="1" type="ORF">ENX07_03575</name>
</gene>
<comment type="caution">
    <text evidence="1">The sequence shown here is derived from an EMBL/GenBank/DDBJ whole genome shotgun (WGS) entry which is preliminary data.</text>
</comment>
<sequence>MSTIILTILLFNLGLVRREKISQETLFSSANGKFLYSLEYATEGVGEIPIKRFSLYDKEKRLLFTKTLPGEEAFFVSDAGWLVGIFGSHPRARLTFYDLKGSVKKQVTVEYPYGYSFSLSGNLFYVNTPKGILAFNSQGKIVYRFNPPGHFFPSSDDKFLAVIKEDSLFIFRDGKIFAKSSLSSLLFRHLAFSPDNKFLAVAEKHSLSLFSVEENLQPLWQKEFNFSTSLLKIAVDNEGIVYLAGEETKEKRSGFLMALKDGITVSQIEIPYLADYETILGISFLGDTISVRTTENKFYFVQE</sequence>
<accession>A0A7C3YSJ1</accession>
<proteinExistence type="predicted"/>
<dbReference type="SUPFAM" id="SSF69322">
    <property type="entry name" value="Tricorn protease domain 2"/>
    <property type="match status" value="1"/>
</dbReference>
<protein>
    <recommendedName>
        <fullName evidence="2">WD40 repeat domain-containing protein</fullName>
    </recommendedName>
</protein>
<organism evidence="1">
    <name type="scientific">candidate division WOR-3 bacterium</name>
    <dbReference type="NCBI Taxonomy" id="2052148"/>
    <lineage>
        <taxon>Bacteria</taxon>
        <taxon>Bacteria division WOR-3</taxon>
    </lineage>
</organism>
<dbReference type="EMBL" id="DTMQ01000019">
    <property type="protein sequence ID" value="HGE99133.1"/>
    <property type="molecule type" value="Genomic_DNA"/>
</dbReference>